<keyword evidence="2" id="KW-1185">Reference proteome</keyword>
<gene>
    <name evidence="1" type="ORF">ABH992_004595</name>
</gene>
<evidence type="ECO:0000313" key="1">
    <source>
        <dbReference type="EMBL" id="MEY9472196.1"/>
    </source>
</evidence>
<sequence>MQFTTAKTLVAGLAKAHGERHLDEKVLALSKPKLLIVDELDYLPLNPTLRICSSGWSVAVTKPAPC</sequence>
<protein>
    <submittedName>
        <fullName evidence="1">DNA replication protein DnaC</fullName>
    </submittedName>
</protein>
<dbReference type="EMBL" id="JBGBZN010000002">
    <property type="protein sequence ID" value="MEY9472196.1"/>
    <property type="molecule type" value="Genomic_DNA"/>
</dbReference>
<comment type="caution">
    <text evidence="1">The sequence shown here is derived from an EMBL/GenBank/DDBJ whole genome shotgun (WGS) entry which is preliminary data.</text>
</comment>
<evidence type="ECO:0000313" key="2">
    <source>
        <dbReference type="Proteomes" id="UP001565474"/>
    </source>
</evidence>
<name>A0ABV4GKG0_9BRAD</name>
<accession>A0ABV4GKG0</accession>
<proteinExistence type="predicted"/>
<organism evidence="1 2">
    <name type="scientific">Bradyrhizobium yuanmingense</name>
    <dbReference type="NCBI Taxonomy" id="108015"/>
    <lineage>
        <taxon>Bacteria</taxon>
        <taxon>Pseudomonadati</taxon>
        <taxon>Pseudomonadota</taxon>
        <taxon>Alphaproteobacteria</taxon>
        <taxon>Hyphomicrobiales</taxon>
        <taxon>Nitrobacteraceae</taxon>
        <taxon>Bradyrhizobium</taxon>
    </lineage>
</organism>
<dbReference type="Proteomes" id="UP001565474">
    <property type="component" value="Unassembled WGS sequence"/>
</dbReference>
<reference evidence="1 2" key="1">
    <citation type="submission" date="2024-07" db="EMBL/GenBank/DDBJ databases">
        <title>Genomic Encyclopedia of Type Strains, Phase V (KMG-V): Genome sequencing to study the core and pangenomes of soil and plant-associated prokaryotes.</title>
        <authorList>
            <person name="Whitman W."/>
        </authorList>
    </citation>
    <scope>NUCLEOTIDE SEQUENCE [LARGE SCALE GENOMIC DNA]</scope>
    <source>
        <strain evidence="1 2">USDA 222</strain>
    </source>
</reference>